<dbReference type="EMBL" id="CAKKLH010000246">
    <property type="protein sequence ID" value="CAH0107004.1"/>
    <property type="molecule type" value="Genomic_DNA"/>
</dbReference>
<comment type="caution">
    <text evidence="3">The sequence shown here is derived from an EMBL/GenBank/DDBJ whole genome shotgun (WGS) entry which is preliminary data.</text>
</comment>
<dbReference type="InterPro" id="IPR000008">
    <property type="entry name" value="C2_dom"/>
</dbReference>
<dbReference type="SUPFAM" id="SSF49562">
    <property type="entry name" value="C2 domain (Calcium/lipid-binding domain, CaLB)"/>
    <property type="match status" value="1"/>
</dbReference>
<evidence type="ECO:0000313" key="4">
    <source>
        <dbReference type="Proteomes" id="UP000789390"/>
    </source>
</evidence>
<reference evidence="3" key="1">
    <citation type="submission" date="2021-11" db="EMBL/GenBank/DDBJ databases">
        <authorList>
            <person name="Schell T."/>
        </authorList>
    </citation>
    <scope>NUCLEOTIDE SEQUENCE</scope>
    <source>
        <strain evidence="3">M5</strain>
    </source>
</reference>
<dbReference type="AlphaFoldDB" id="A0A8J2RXP8"/>
<organism evidence="3 4">
    <name type="scientific">Daphnia galeata</name>
    <dbReference type="NCBI Taxonomy" id="27404"/>
    <lineage>
        <taxon>Eukaryota</taxon>
        <taxon>Metazoa</taxon>
        <taxon>Ecdysozoa</taxon>
        <taxon>Arthropoda</taxon>
        <taxon>Crustacea</taxon>
        <taxon>Branchiopoda</taxon>
        <taxon>Diplostraca</taxon>
        <taxon>Cladocera</taxon>
        <taxon>Anomopoda</taxon>
        <taxon>Daphniidae</taxon>
        <taxon>Daphnia</taxon>
    </lineage>
</organism>
<evidence type="ECO:0000259" key="2">
    <source>
        <dbReference type="PROSITE" id="PS50004"/>
    </source>
</evidence>
<feature type="region of interest" description="Disordered" evidence="1">
    <location>
        <begin position="30"/>
        <end position="61"/>
    </location>
</feature>
<feature type="domain" description="C2" evidence="2">
    <location>
        <begin position="171"/>
        <end position="307"/>
    </location>
</feature>
<feature type="compositionally biased region" description="Polar residues" evidence="1">
    <location>
        <begin position="131"/>
        <end position="140"/>
    </location>
</feature>
<proteinExistence type="predicted"/>
<keyword evidence="4" id="KW-1185">Reference proteome</keyword>
<dbReference type="Gene3D" id="2.60.40.150">
    <property type="entry name" value="C2 domain"/>
    <property type="match status" value="1"/>
</dbReference>
<dbReference type="Pfam" id="PF00168">
    <property type="entry name" value="C2"/>
    <property type="match status" value="1"/>
</dbReference>
<evidence type="ECO:0000256" key="1">
    <source>
        <dbReference type="SAM" id="MobiDB-lite"/>
    </source>
</evidence>
<accession>A0A8J2RXP8</accession>
<feature type="region of interest" description="Disordered" evidence="1">
    <location>
        <begin position="127"/>
        <end position="156"/>
    </location>
</feature>
<evidence type="ECO:0000313" key="3">
    <source>
        <dbReference type="EMBL" id="CAH0107004.1"/>
    </source>
</evidence>
<name>A0A8J2RXP8_9CRUS</name>
<sequence length="312" mass="34669">MGFIIHTQVVLDGRIKRAFRSALVATSASSSSTTTSTTSLEDPSSSHQSKSQQQQPQQQRCAQVFKFPDVTTEELLNGRLTTTVYLGRGRWKSDKKIGSFNVHLGEMALVDGVPRSLTGLLILNNKKSKSDNNTAGQNQKDAQEEPCRPPMTGAPDLGQLLISLRQQHRERKKEQQESDDGRTSSASRLLKVLIHKAHGLPPTKTVFEPDYIVVVNSSYPDGGSEIKETRPARGKAPEWNETIEFDVTDRPIGSCWLHLVLMRKTKKGHSPNATVGHLTLGANSTPDGERHWQSLVNTHDVEIPQWHRLTSR</sequence>
<dbReference type="PROSITE" id="PS50004">
    <property type="entry name" value="C2"/>
    <property type="match status" value="1"/>
</dbReference>
<dbReference type="OrthoDB" id="5915960at2759"/>
<feature type="compositionally biased region" description="Low complexity" evidence="1">
    <location>
        <begin position="30"/>
        <end position="59"/>
    </location>
</feature>
<dbReference type="SMART" id="SM00239">
    <property type="entry name" value="C2"/>
    <property type="match status" value="1"/>
</dbReference>
<gene>
    <name evidence="3" type="ORF">DGAL_LOCUS10288</name>
</gene>
<protein>
    <recommendedName>
        <fullName evidence="2">C2 domain-containing protein</fullName>
    </recommendedName>
</protein>
<dbReference type="InterPro" id="IPR035892">
    <property type="entry name" value="C2_domain_sf"/>
</dbReference>
<dbReference type="Proteomes" id="UP000789390">
    <property type="component" value="Unassembled WGS sequence"/>
</dbReference>